<dbReference type="Proteomes" id="UP000009183">
    <property type="component" value="Chromosome 17"/>
</dbReference>
<organism evidence="2 3">
    <name type="scientific">Vitis vinifera</name>
    <name type="common">Grape</name>
    <dbReference type="NCBI Taxonomy" id="29760"/>
    <lineage>
        <taxon>Eukaryota</taxon>
        <taxon>Viridiplantae</taxon>
        <taxon>Streptophyta</taxon>
        <taxon>Embryophyta</taxon>
        <taxon>Tracheophyta</taxon>
        <taxon>Spermatophyta</taxon>
        <taxon>Magnoliopsida</taxon>
        <taxon>eudicotyledons</taxon>
        <taxon>Gunneridae</taxon>
        <taxon>Pentapetalae</taxon>
        <taxon>rosids</taxon>
        <taxon>Vitales</taxon>
        <taxon>Vitaceae</taxon>
        <taxon>Viteae</taxon>
        <taxon>Vitis</taxon>
    </lineage>
</organism>
<dbReference type="EMBL" id="FN596258">
    <property type="protein sequence ID" value="CCB58788.1"/>
    <property type="molecule type" value="Genomic_DNA"/>
</dbReference>
<dbReference type="HOGENOM" id="CLU_410175_0_0_1"/>
<reference evidence="3" key="1">
    <citation type="journal article" date="2007" name="Nature">
        <title>The grapevine genome sequence suggests ancestral hexaploidization in major angiosperm phyla.</title>
        <authorList>
            <consortium name="The French-Italian Public Consortium for Grapevine Genome Characterization."/>
            <person name="Jaillon O."/>
            <person name="Aury J.-M."/>
            <person name="Noel B."/>
            <person name="Policriti A."/>
            <person name="Clepet C."/>
            <person name="Casagrande A."/>
            <person name="Choisne N."/>
            <person name="Aubourg S."/>
            <person name="Vitulo N."/>
            <person name="Jubin C."/>
            <person name="Vezzi A."/>
            <person name="Legeai F."/>
            <person name="Hugueney P."/>
            <person name="Dasilva C."/>
            <person name="Horner D."/>
            <person name="Mica E."/>
            <person name="Jublot D."/>
            <person name="Poulain J."/>
            <person name="Bruyere C."/>
            <person name="Billault A."/>
            <person name="Segurens B."/>
            <person name="Gouyvenoux M."/>
            <person name="Ugarte E."/>
            <person name="Cattonaro F."/>
            <person name="Anthouard V."/>
            <person name="Vico V."/>
            <person name="Del Fabbro C."/>
            <person name="Alaux M."/>
            <person name="Di Gaspero G."/>
            <person name="Dumas V."/>
            <person name="Felice N."/>
            <person name="Paillard S."/>
            <person name="Juman I."/>
            <person name="Moroldo M."/>
            <person name="Scalabrin S."/>
            <person name="Canaguier A."/>
            <person name="Le Clainche I."/>
            <person name="Malacrida G."/>
            <person name="Durand E."/>
            <person name="Pesole G."/>
            <person name="Laucou V."/>
            <person name="Chatelet P."/>
            <person name="Merdinoglu D."/>
            <person name="Delledonne M."/>
            <person name="Pezzotti M."/>
            <person name="Lecharny A."/>
            <person name="Scarpelli C."/>
            <person name="Artiguenave F."/>
            <person name="Pe M.E."/>
            <person name="Valle G."/>
            <person name="Morgante M."/>
            <person name="Caboche M."/>
            <person name="Adam-Blondon A.-F."/>
            <person name="Weissenbach J."/>
            <person name="Quetier F."/>
            <person name="Wincker P."/>
        </authorList>
    </citation>
    <scope>NUCLEOTIDE SEQUENCE [LARGE SCALE GENOMIC DNA]</scope>
    <source>
        <strain evidence="3">cv. Pinot noir / PN40024</strain>
    </source>
</reference>
<dbReference type="InParanoid" id="F6HVS5"/>
<dbReference type="Gene3D" id="2.40.70.10">
    <property type="entry name" value="Acid Proteases"/>
    <property type="match status" value="1"/>
</dbReference>
<name>F6HVS5_VITVI</name>
<evidence type="ECO:0000256" key="1">
    <source>
        <dbReference type="SAM" id="MobiDB-lite"/>
    </source>
</evidence>
<dbReference type="InterPro" id="IPR021109">
    <property type="entry name" value="Peptidase_aspartic_dom_sf"/>
</dbReference>
<evidence type="ECO:0000313" key="3">
    <source>
        <dbReference type="Proteomes" id="UP000009183"/>
    </source>
</evidence>
<sequence length="670" mass="73957">MDLHYAYHQGPGHETDRCTALRHAVQDLIDQGLVHLGQPSVTTNPLPAHTTHAVPPPADDIHFLEFDEIDDHIHMLSDDDSDPEPIMPGVIYEMSGVTLGPRTPAPFRLVPEVASVQAATVEPLILPHYSVRTPFILIPDVEEVQAPCVDDSQTLDIQYVLRGGRVMRQPPPAAARPVEGTSAPEEVRAEDDEILRQLRSTQARISIWSLLASSSTHRDALIQALSQIRVETTPSPEGLIHMMTAGRATCIVFSDDDLPPEGSDHTRPLYISVGFSGRRVPSVLLDNGSALNVCPLATAIALGYAPSDFSPSTQTVRAYDSTRREVMGILEIELLIGLATFVAVFQVLRIPTSFNLLLGRPWIHRAGAIPSSLHQKVKFIHDGQVVVVQSVGDMFIAVEPVLEISHTDDDIFLTGFTFDEVQTVEIKDFCRDFVAMSFDQHGSTVVLDIMRSMSYLPGMGLGRRQHGPSEFITIPDHDIPFGLGFIPTEADYRYMVRLRKERVRARLTHTPFDYPLRPYIRSLSDYFVRASESHAPSDGIIGGLSTTQEAELQRLVQQLQLSDEAPGPSASVLIAPPSPDRTSLMTLCFPDEIDDHWTFAEIGDVVDGAVPRDEYVDEMLAMSLSQTEEIAPPELASPFDLFGVSVLEIAEEIQLMGCYYCAWTVPPPIE</sequence>
<proteinExistence type="predicted"/>
<evidence type="ECO:0000313" key="2">
    <source>
        <dbReference type="EMBL" id="CCB58788.1"/>
    </source>
</evidence>
<dbReference type="AlphaFoldDB" id="F6HVS5"/>
<gene>
    <name evidence="2" type="ordered locus">VIT_17s0053g00270</name>
</gene>
<dbReference type="PaxDb" id="29760-VIT_17s0053g00270.t01"/>
<protein>
    <submittedName>
        <fullName evidence="2">Uncharacterized protein</fullName>
    </submittedName>
</protein>
<dbReference type="CDD" id="cd00303">
    <property type="entry name" value="retropepsin_like"/>
    <property type="match status" value="1"/>
</dbReference>
<dbReference type="eggNOG" id="KOG0017">
    <property type="taxonomic scope" value="Eukaryota"/>
</dbReference>
<feature type="region of interest" description="Disordered" evidence="1">
    <location>
        <begin position="168"/>
        <end position="187"/>
    </location>
</feature>
<accession>F6HVS5</accession>
<dbReference type="PANTHER" id="PTHR32108:SF9">
    <property type="entry name" value="REVERSE TRANSCRIPTASE RNASE H-LIKE DOMAIN-CONTAINING PROTEIN"/>
    <property type="match status" value="1"/>
</dbReference>
<keyword evidence="3" id="KW-1185">Reference proteome</keyword>
<dbReference type="PANTHER" id="PTHR32108">
    <property type="entry name" value="DNA-DIRECTED RNA POLYMERASE SUBUNIT ALPHA"/>
    <property type="match status" value="1"/>
</dbReference>